<proteinExistence type="predicted"/>
<comment type="caution">
    <text evidence="1">The sequence shown here is derived from an EMBL/GenBank/DDBJ whole genome shotgun (WGS) entry which is preliminary data.</text>
</comment>
<reference evidence="1" key="1">
    <citation type="submission" date="2024-05" db="EMBL/GenBank/DDBJ databases">
        <title>Whole genome shotgun sequence of Streptomyces hydrogenans NBRC 13475.</title>
        <authorList>
            <person name="Komaki H."/>
            <person name="Tamura T."/>
        </authorList>
    </citation>
    <scope>NUCLEOTIDE SEQUENCE</scope>
    <source>
        <strain evidence="1">NBRC 13475</strain>
    </source>
</reference>
<protein>
    <submittedName>
        <fullName evidence="1">Uncharacterized protein</fullName>
    </submittedName>
</protein>
<gene>
    <name evidence="1" type="ORF">Shyd_65400</name>
</gene>
<organism evidence="1 2">
    <name type="scientific">Streptomyces hydrogenans</name>
    <dbReference type="NCBI Taxonomy" id="1873719"/>
    <lineage>
        <taxon>Bacteria</taxon>
        <taxon>Bacillati</taxon>
        <taxon>Actinomycetota</taxon>
        <taxon>Actinomycetes</taxon>
        <taxon>Kitasatosporales</taxon>
        <taxon>Streptomycetaceae</taxon>
        <taxon>Streptomyces</taxon>
    </lineage>
</organism>
<dbReference type="EMBL" id="BNDW01000068">
    <property type="protein sequence ID" value="GHI25169.1"/>
    <property type="molecule type" value="Genomic_DNA"/>
</dbReference>
<dbReference type="Pfam" id="PF19698">
    <property type="entry name" value="DUF6197"/>
    <property type="match status" value="1"/>
</dbReference>
<dbReference type="Proteomes" id="UP001052739">
    <property type="component" value="Unassembled WGS sequence"/>
</dbReference>
<name>A0ABQ3PJG6_9ACTN</name>
<evidence type="ECO:0000313" key="1">
    <source>
        <dbReference type="EMBL" id="GHI25169.1"/>
    </source>
</evidence>
<keyword evidence="2" id="KW-1185">Reference proteome</keyword>
<dbReference type="RefSeq" id="WP_190222809.1">
    <property type="nucleotide sequence ID" value="NZ_BNBS01000020.1"/>
</dbReference>
<dbReference type="InterPro" id="IPR045677">
    <property type="entry name" value="DUF6197"/>
</dbReference>
<sequence length="121" mass="13139">MTPEEIDSQARQALLDAAEVIGRDGWHQGAYYSGHTYGPEADGTEAALHAPVCAIGSIRRALWGEACVPLRIWGSPQVRVALHAEKLLGDHVGACVPDWNDKRERTAEDVILAMKQTAHGE</sequence>
<evidence type="ECO:0000313" key="2">
    <source>
        <dbReference type="Proteomes" id="UP001052739"/>
    </source>
</evidence>
<accession>A0ABQ3PJG6</accession>